<dbReference type="InterPro" id="IPR015424">
    <property type="entry name" value="PyrdxlP-dep_Trfase"/>
</dbReference>
<dbReference type="EMBL" id="MHQY01000042">
    <property type="protein sequence ID" value="OHA12759.1"/>
    <property type="molecule type" value="Genomic_DNA"/>
</dbReference>
<dbReference type="GO" id="GO:0008483">
    <property type="term" value="F:transaminase activity"/>
    <property type="evidence" value="ECO:0007669"/>
    <property type="project" value="TreeGrafter"/>
</dbReference>
<dbReference type="GO" id="GO:0000271">
    <property type="term" value="P:polysaccharide biosynthetic process"/>
    <property type="evidence" value="ECO:0007669"/>
    <property type="project" value="TreeGrafter"/>
</dbReference>
<dbReference type="AlphaFoldDB" id="A0A1G2LPE1"/>
<dbReference type="GO" id="GO:0030170">
    <property type="term" value="F:pyridoxal phosphate binding"/>
    <property type="evidence" value="ECO:0007669"/>
    <property type="project" value="TreeGrafter"/>
</dbReference>
<keyword evidence="2 3" id="KW-0663">Pyridoxal phosphate</keyword>
<dbReference type="SUPFAM" id="SSF53383">
    <property type="entry name" value="PLP-dependent transferases"/>
    <property type="match status" value="1"/>
</dbReference>
<dbReference type="PANTHER" id="PTHR30244">
    <property type="entry name" value="TRANSAMINASE"/>
    <property type="match status" value="1"/>
</dbReference>
<organism evidence="4 5">
    <name type="scientific">Candidatus Sungbacteria bacterium RIFCSPLOWO2_12_FULL_41_11</name>
    <dbReference type="NCBI Taxonomy" id="1802286"/>
    <lineage>
        <taxon>Bacteria</taxon>
        <taxon>Candidatus Sungiibacteriota</taxon>
    </lineage>
</organism>
<dbReference type="CDD" id="cd00616">
    <property type="entry name" value="AHBA_syn"/>
    <property type="match status" value="1"/>
</dbReference>
<sequence length="376" mass="42624">MISMMKIPLFKPYLGKEELSGLAKVFKSAWVGMGPRTVEFEKRFAEFVGTKEAVGVTSCTAALHIAIQGLGIRSGEVIVPPITHAATASAVMFNGATPVFADVEEDTLCIAPQDIEKKITKRTKAIIAVHLGGHACDMDKILKIARKYKLFVIEDCANATGTLYKGKMAGSLGDAGCFSFEAKKNMTTGDGGMVTTNDSKLAERLRRLRFYGTNLDTWRRFQGQAHYSWRYDIAELGWKYNMNDIQAAIGLAQFKKLPWMLAQKDKLRKMYNKELLGISWLKIPREKPYTKTGWWLYIVQVRERDKFIDFMASRGITTGVHFEPIYHHSYLKKAGVKPVTPVAERVWRHIVSLPYFPTMTKKEFRYVVDTIKKFKP</sequence>
<feature type="active site" description="Proton acceptor" evidence="1">
    <location>
        <position position="184"/>
    </location>
</feature>
<evidence type="ECO:0008006" key="6">
    <source>
        <dbReference type="Google" id="ProtNLM"/>
    </source>
</evidence>
<evidence type="ECO:0000313" key="4">
    <source>
        <dbReference type="EMBL" id="OHA12759.1"/>
    </source>
</evidence>
<name>A0A1G2LPE1_9BACT</name>
<comment type="caution">
    <text evidence="4">The sequence shown here is derived from an EMBL/GenBank/DDBJ whole genome shotgun (WGS) entry which is preliminary data.</text>
</comment>
<dbReference type="PANTHER" id="PTHR30244:SF34">
    <property type="entry name" value="DTDP-4-AMINO-4,6-DIDEOXYGALACTOSE TRANSAMINASE"/>
    <property type="match status" value="1"/>
</dbReference>
<comment type="similarity">
    <text evidence="3">Belongs to the DegT/DnrJ/EryC1 family.</text>
</comment>
<dbReference type="Pfam" id="PF01041">
    <property type="entry name" value="DegT_DnrJ_EryC1"/>
    <property type="match status" value="1"/>
</dbReference>
<evidence type="ECO:0000313" key="5">
    <source>
        <dbReference type="Proteomes" id="UP000177171"/>
    </source>
</evidence>
<reference evidence="4 5" key="1">
    <citation type="journal article" date="2016" name="Nat. Commun.">
        <title>Thousands of microbial genomes shed light on interconnected biogeochemical processes in an aquifer system.</title>
        <authorList>
            <person name="Anantharaman K."/>
            <person name="Brown C.T."/>
            <person name="Hug L.A."/>
            <person name="Sharon I."/>
            <person name="Castelle C.J."/>
            <person name="Probst A.J."/>
            <person name="Thomas B.C."/>
            <person name="Singh A."/>
            <person name="Wilkins M.J."/>
            <person name="Karaoz U."/>
            <person name="Brodie E.L."/>
            <person name="Williams K.H."/>
            <person name="Hubbard S.S."/>
            <person name="Banfield J.F."/>
        </authorList>
    </citation>
    <scope>NUCLEOTIDE SEQUENCE [LARGE SCALE GENOMIC DNA]</scope>
</reference>
<proteinExistence type="inferred from homology"/>
<dbReference type="PIRSF" id="PIRSF000390">
    <property type="entry name" value="PLP_StrS"/>
    <property type="match status" value="1"/>
</dbReference>
<evidence type="ECO:0000256" key="1">
    <source>
        <dbReference type="PIRSR" id="PIRSR000390-1"/>
    </source>
</evidence>
<evidence type="ECO:0000256" key="3">
    <source>
        <dbReference type="RuleBase" id="RU004508"/>
    </source>
</evidence>
<protein>
    <recommendedName>
        <fullName evidence="6">DegT/DnrJ/EryC1/StrS family aminotransferase</fullName>
    </recommendedName>
</protein>
<gene>
    <name evidence="4" type="ORF">A3G49_00805</name>
</gene>
<dbReference type="Gene3D" id="3.90.1150.10">
    <property type="entry name" value="Aspartate Aminotransferase, domain 1"/>
    <property type="match status" value="1"/>
</dbReference>
<accession>A0A1G2LPE1</accession>
<dbReference type="Gene3D" id="3.40.640.10">
    <property type="entry name" value="Type I PLP-dependent aspartate aminotransferase-like (Major domain)"/>
    <property type="match status" value="1"/>
</dbReference>
<dbReference type="InterPro" id="IPR015421">
    <property type="entry name" value="PyrdxlP-dep_Trfase_major"/>
</dbReference>
<feature type="modified residue" description="N6-(pyridoxal phosphate)lysine" evidence="2">
    <location>
        <position position="184"/>
    </location>
</feature>
<dbReference type="Proteomes" id="UP000177171">
    <property type="component" value="Unassembled WGS sequence"/>
</dbReference>
<evidence type="ECO:0000256" key="2">
    <source>
        <dbReference type="PIRSR" id="PIRSR000390-2"/>
    </source>
</evidence>
<dbReference type="InterPro" id="IPR015422">
    <property type="entry name" value="PyrdxlP-dep_Trfase_small"/>
</dbReference>
<dbReference type="InterPro" id="IPR000653">
    <property type="entry name" value="DegT/StrS_aminotransferase"/>
</dbReference>